<proteinExistence type="inferred from homology"/>
<dbReference type="PANTHER" id="PTHR34135">
    <property type="entry name" value="LYSOZYME"/>
    <property type="match status" value="1"/>
</dbReference>
<evidence type="ECO:0000313" key="16">
    <source>
        <dbReference type="Proteomes" id="UP000777438"/>
    </source>
</evidence>
<keyword evidence="5" id="KW-0964">Secreted</keyword>
<dbReference type="Pfam" id="PF01183">
    <property type="entry name" value="Glyco_hydro_25"/>
    <property type="match status" value="1"/>
</dbReference>
<keyword evidence="9" id="KW-1015">Disulfide bond</keyword>
<dbReference type="CDD" id="cd06412">
    <property type="entry name" value="GH25_CH-type"/>
    <property type="match status" value="1"/>
</dbReference>
<dbReference type="AlphaFoldDB" id="A0A9P8VYD2"/>
<dbReference type="SUPFAM" id="SSF51445">
    <property type="entry name" value="(Trans)glycosidases"/>
    <property type="match status" value="1"/>
</dbReference>
<sequence length="229" mass="24339">MPSFKSFSVGLCLILGAPFAKAAVQGFDISHYQSSVDFQAAYSSGARFAIIKATEGTTFLDPAFTVHYQAGKAAGLICGSYHFARPASSTGSAQAKYFISNGGRWSKDGSTLPGMVDLEFNPSGDSCYGLSTTSMVAWISDFVNTYQASEGRYPLLYTSTSWWNRCTGSSEAFGATCPLVVARYSSSVGALPAGWLTYTIWQNSGSYIYGGDSDLFNGSEAQLQSLASS</sequence>
<reference evidence="15 16" key="1">
    <citation type="journal article" date="2021" name="Nat. Commun.">
        <title>Genetic determinants of endophytism in the Arabidopsis root mycobiome.</title>
        <authorList>
            <person name="Mesny F."/>
            <person name="Miyauchi S."/>
            <person name="Thiergart T."/>
            <person name="Pickel B."/>
            <person name="Atanasova L."/>
            <person name="Karlsson M."/>
            <person name="Huettel B."/>
            <person name="Barry K.W."/>
            <person name="Haridas S."/>
            <person name="Chen C."/>
            <person name="Bauer D."/>
            <person name="Andreopoulos W."/>
            <person name="Pangilinan J."/>
            <person name="LaButti K."/>
            <person name="Riley R."/>
            <person name="Lipzen A."/>
            <person name="Clum A."/>
            <person name="Drula E."/>
            <person name="Henrissat B."/>
            <person name="Kohler A."/>
            <person name="Grigoriev I.V."/>
            <person name="Martin F.M."/>
            <person name="Hacquard S."/>
        </authorList>
    </citation>
    <scope>NUCLEOTIDE SEQUENCE [LARGE SCALE GENOMIC DNA]</scope>
    <source>
        <strain evidence="15 16">MPI-CAGE-CH-0241</strain>
    </source>
</reference>
<comment type="similarity">
    <text evidence="3">Belongs to the glycosyl hydrolase 25 family.</text>
</comment>
<evidence type="ECO:0000256" key="7">
    <source>
        <dbReference type="ARBA" id="ARBA00022638"/>
    </source>
</evidence>
<dbReference type="Gene3D" id="3.20.20.80">
    <property type="entry name" value="Glycosidases"/>
    <property type="match status" value="1"/>
</dbReference>
<dbReference type="GO" id="GO:0005576">
    <property type="term" value="C:extracellular region"/>
    <property type="evidence" value="ECO:0007669"/>
    <property type="project" value="UniProtKB-SubCell"/>
</dbReference>
<dbReference type="InterPro" id="IPR002053">
    <property type="entry name" value="Glyco_hydro_25"/>
</dbReference>
<dbReference type="InterPro" id="IPR018077">
    <property type="entry name" value="Glyco_hydro_fam25_subgr"/>
</dbReference>
<dbReference type="GO" id="GO:0003796">
    <property type="term" value="F:lysozyme activity"/>
    <property type="evidence" value="ECO:0007669"/>
    <property type="project" value="UniProtKB-EC"/>
</dbReference>
<dbReference type="GO" id="GO:0016998">
    <property type="term" value="P:cell wall macromolecule catabolic process"/>
    <property type="evidence" value="ECO:0007669"/>
    <property type="project" value="InterPro"/>
</dbReference>
<dbReference type="SMART" id="SM00641">
    <property type="entry name" value="Glyco_25"/>
    <property type="match status" value="1"/>
</dbReference>
<dbReference type="EC" id="3.2.1.17" evidence="4"/>
<keyword evidence="6" id="KW-0929">Antimicrobial</keyword>
<evidence type="ECO:0000256" key="10">
    <source>
        <dbReference type="ARBA" id="ARBA00023295"/>
    </source>
</evidence>
<comment type="function">
    <text evidence="11">This enzyme has both lysozyme (acetylmuramidase) and diacetylmuramidase activities.</text>
</comment>
<evidence type="ECO:0000256" key="11">
    <source>
        <dbReference type="ARBA" id="ARBA00055588"/>
    </source>
</evidence>
<evidence type="ECO:0000313" key="15">
    <source>
        <dbReference type="EMBL" id="KAH6879879.1"/>
    </source>
</evidence>
<name>A0A9P8VYD2_9HYPO</name>
<keyword evidence="7" id="KW-0081">Bacteriolytic enzyme</keyword>
<evidence type="ECO:0000256" key="14">
    <source>
        <dbReference type="SAM" id="SignalP"/>
    </source>
</evidence>
<evidence type="ECO:0000256" key="9">
    <source>
        <dbReference type="ARBA" id="ARBA00023157"/>
    </source>
</evidence>
<dbReference type="GO" id="GO:0009253">
    <property type="term" value="P:peptidoglycan catabolic process"/>
    <property type="evidence" value="ECO:0007669"/>
    <property type="project" value="InterPro"/>
</dbReference>
<evidence type="ECO:0000256" key="4">
    <source>
        <dbReference type="ARBA" id="ARBA00012732"/>
    </source>
</evidence>
<protein>
    <recommendedName>
        <fullName evidence="12">N,O-diacetylmuramidase</fullName>
        <ecNumber evidence="4">3.2.1.17</ecNumber>
    </recommendedName>
    <alternativeName>
        <fullName evidence="13">Lysozyme CH</fullName>
    </alternativeName>
</protein>
<comment type="catalytic activity">
    <reaction evidence="1">
        <text>Hydrolysis of (1-&gt;4)-beta-linkages between N-acetylmuramic acid and N-acetyl-D-glucosamine residues in a peptidoglycan and between N-acetyl-D-glucosamine residues in chitodextrins.</text>
        <dbReference type="EC" id="3.2.1.17"/>
    </reaction>
</comment>
<dbReference type="GO" id="GO:0016052">
    <property type="term" value="P:carbohydrate catabolic process"/>
    <property type="evidence" value="ECO:0007669"/>
    <property type="project" value="TreeGrafter"/>
</dbReference>
<dbReference type="PROSITE" id="PS51904">
    <property type="entry name" value="GLYCOSYL_HYDROL_F25_2"/>
    <property type="match status" value="1"/>
</dbReference>
<dbReference type="OrthoDB" id="5097208at2759"/>
<gene>
    <name evidence="15" type="ORF">B0T10DRAFT_447289</name>
</gene>
<comment type="caution">
    <text evidence="15">The sequence shown here is derived from an EMBL/GenBank/DDBJ whole genome shotgun (WGS) entry which is preliminary data.</text>
</comment>
<keyword evidence="10" id="KW-0326">Glycosidase</keyword>
<feature type="signal peptide" evidence="14">
    <location>
        <begin position="1"/>
        <end position="22"/>
    </location>
</feature>
<dbReference type="FunFam" id="3.20.20.80:FF:000060">
    <property type="entry name" value="Lysozyme M1"/>
    <property type="match status" value="1"/>
</dbReference>
<evidence type="ECO:0000256" key="2">
    <source>
        <dbReference type="ARBA" id="ARBA00004613"/>
    </source>
</evidence>
<evidence type="ECO:0000256" key="1">
    <source>
        <dbReference type="ARBA" id="ARBA00000632"/>
    </source>
</evidence>
<keyword evidence="14" id="KW-0732">Signal</keyword>
<dbReference type="GO" id="GO:0042742">
    <property type="term" value="P:defense response to bacterium"/>
    <property type="evidence" value="ECO:0007669"/>
    <property type="project" value="UniProtKB-KW"/>
</dbReference>
<keyword evidence="8" id="KW-0378">Hydrolase</keyword>
<organism evidence="15 16">
    <name type="scientific">Thelonectria olida</name>
    <dbReference type="NCBI Taxonomy" id="1576542"/>
    <lineage>
        <taxon>Eukaryota</taxon>
        <taxon>Fungi</taxon>
        <taxon>Dikarya</taxon>
        <taxon>Ascomycota</taxon>
        <taxon>Pezizomycotina</taxon>
        <taxon>Sordariomycetes</taxon>
        <taxon>Hypocreomycetidae</taxon>
        <taxon>Hypocreales</taxon>
        <taxon>Nectriaceae</taxon>
        <taxon>Thelonectria</taxon>
    </lineage>
</organism>
<dbReference type="PANTHER" id="PTHR34135:SF2">
    <property type="entry name" value="LYSOZYME"/>
    <property type="match status" value="1"/>
</dbReference>
<evidence type="ECO:0000256" key="8">
    <source>
        <dbReference type="ARBA" id="ARBA00022801"/>
    </source>
</evidence>
<comment type="subcellular location">
    <subcellularLocation>
        <location evidence="2">Secreted</location>
    </subcellularLocation>
</comment>
<evidence type="ECO:0000256" key="5">
    <source>
        <dbReference type="ARBA" id="ARBA00022525"/>
    </source>
</evidence>
<evidence type="ECO:0000256" key="6">
    <source>
        <dbReference type="ARBA" id="ARBA00022529"/>
    </source>
</evidence>
<dbReference type="InterPro" id="IPR017853">
    <property type="entry name" value="GH"/>
</dbReference>
<evidence type="ECO:0000256" key="13">
    <source>
        <dbReference type="ARBA" id="ARBA00075474"/>
    </source>
</evidence>
<accession>A0A9P8VYD2</accession>
<feature type="chain" id="PRO_5040487626" description="N,O-diacetylmuramidase" evidence="14">
    <location>
        <begin position="23"/>
        <end position="229"/>
    </location>
</feature>
<keyword evidence="16" id="KW-1185">Reference proteome</keyword>
<dbReference type="GO" id="GO:0031640">
    <property type="term" value="P:killing of cells of another organism"/>
    <property type="evidence" value="ECO:0007669"/>
    <property type="project" value="UniProtKB-KW"/>
</dbReference>
<evidence type="ECO:0000256" key="12">
    <source>
        <dbReference type="ARBA" id="ARBA00073159"/>
    </source>
</evidence>
<dbReference type="Proteomes" id="UP000777438">
    <property type="component" value="Unassembled WGS sequence"/>
</dbReference>
<evidence type="ECO:0000256" key="3">
    <source>
        <dbReference type="ARBA" id="ARBA00010646"/>
    </source>
</evidence>
<dbReference type="EMBL" id="JAGPYM010000028">
    <property type="protein sequence ID" value="KAH6879879.1"/>
    <property type="molecule type" value="Genomic_DNA"/>
</dbReference>